<evidence type="ECO:0000256" key="2">
    <source>
        <dbReference type="ARBA" id="ARBA00022980"/>
    </source>
</evidence>
<dbReference type="NCBIfam" id="TIGR00062">
    <property type="entry name" value="L27"/>
    <property type="match status" value="1"/>
</dbReference>
<organism evidence="7 8">
    <name type="scientific">Candidatus Magasanikbacteria bacterium GW2011_GWC2_41_17</name>
    <dbReference type="NCBI Taxonomy" id="1619048"/>
    <lineage>
        <taxon>Bacteria</taxon>
        <taxon>Candidatus Magasanikiibacteriota</taxon>
    </lineage>
</organism>
<dbReference type="STRING" id="1619048.UU49_C0023G0010"/>
<evidence type="ECO:0000256" key="4">
    <source>
        <dbReference type="ARBA" id="ARBA00035175"/>
    </source>
</evidence>
<protein>
    <recommendedName>
        <fullName evidence="4">Large ribosomal subunit protein bL27</fullName>
    </recommendedName>
    <alternativeName>
        <fullName evidence="5">50S ribosomal protein L27</fullName>
    </alternativeName>
</protein>
<dbReference type="InterPro" id="IPR001684">
    <property type="entry name" value="Ribosomal_bL27"/>
</dbReference>
<proteinExistence type="inferred from homology"/>
<evidence type="ECO:0000256" key="3">
    <source>
        <dbReference type="ARBA" id="ARBA00023274"/>
    </source>
</evidence>
<dbReference type="PROSITE" id="PS00831">
    <property type="entry name" value="RIBOSOMAL_L27"/>
    <property type="match status" value="1"/>
</dbReference>
<feature type="region of interest" description="Disordered" evidence="6">
    <location>
        <begin position="1"/>
        <end position="28"/>
    </location>
</feature>
<dbReference type="PANTHER" id="PTHR15893:SF0">
    <property type="entry name" value="LARGE RIBOSOMAL SUBUNIT PROTEIN BL27M"/>
    <property type="match status" value="1"/>
</dbReference>
<reference evidence="7 8" key="1">
    <citation type="journal article" date="2015" name="Nature">
        <title>rRNA introns, odd ribosomes, and small enigmatic genomes across a large radiation of phyla.</title>
        <authorList>
            <person name="Brown C.T."/>
            <person name="Hug L.A."/>
            <person name="Thomas B.C."/>
            <person name="Sharon I."/>
            <person name="Castelle C.J."/>
            <person name="Singh A."/>
            <person name="Wilkins M.J."/>
            <person name="Williams K.H."/>
            <person name="Banfield J.F."/>
        </authorList>
    </citation>
    <scope>NUCLEOTIDE SEQUENCE [LARGE SCALE GENOMIC DNA]</scope>
</reference>
<name>A0A0G0VA09_9BACT</name>
<dbReference type="AlphaFoldDB" id="A0A0G0VA09"/>
<dbReference type="PANTHER" id="PTHR15893">
    <property type="entry name" value="RIBOSOMAL PROTEIN L27"/>
    <property type="match status" value="1"/>
</dbReference>
<evidence type="ECO:0000256" key="1">
    <source>
        <dbReference type="ARBA" id="ARBA00010797"/>
    </source>
</evidence>
<keyword evidence="3" id="KW-0687">Ribonucleoprotein</keyword>
<evidence type="ECO:0000313" key="8">
    <source>
        <dbReference type="Proteomes" id="UP000034108"/>
    </source>
</evidence>
<comment type="caution">
    <text evidence="7">The sequence shown here is derived from an EMBL/GenBank/DDBJ whole genome shotgun (WGS) entry which is preliminary data.</text>
</comment>
<dbReference type="Proteomes" id="UP000034108">
    <property type="component" value="Unassembled WGS sequence"/>
</dbReference>
<gene>
    <name evidence="7" type="ORF">UU49_C0023G0010</name>
</gene>
<dbReference type="FunFam" id="2.40.50.100:FF:000020">
    <property type="entry name" value="50S ribosomal protein L27"/>
    <property type="match status" value="1"/>
</dbReference>
<sequence length="90" mass="9614">MAHKKAGSSTALGRDSAAQRLGVKASDGQTVKAGEIIVRQRGSRFHAGKNVKRGGDDTLYAAIAGKVKFTQKKAKRFDGDLVLRRFVSVA</sequence>
<evidence type="ECO:0000313" key="7">
    <source>
        <dbReference type="EMBL" id="KKR97838.1"/>
    </source>
</evidence>
<dbReference type="EMBL" id="LCAV01000023">
    <property type="protein sequence ID" value="KKR97838.1"/>
    <property type="molecule type" value="Genomic_DNA"/>
</dbReference>
<dbReference type="Gene3D" id="2.40.50.100">
    <property type="match status" value="1"/>
</dbReference>
<dbReference type="PRINTS" id="PR00063">
    <property type="entry name" value="RIBOSOMALL27"/>
</dbReference>
<dbReference type="Pfam" id="PF01016">
    <property type="entry name" value="Ribosomal_L27"/>
    <property type="match status" value="1"/>
</dbReference>
<dbReference type="GO" id="GO:0006412">
    <property type="term" value="P:translation"/>
    <property type="evidence" value="ECO:0007669"/>
    <property type="project" value="InterPro"/>
</dbReference>
<dbReference type="SUPFAM" id="SSF110324">
    <property type="entry name" value="Ribosomal L27 protein-like"/>
    <property type="match status" value="1"/>
</dbReference>
<dbReference type="PATRIC" id="fig|1619048.3.peg.607"/>
<dbReference type="InterPro" id="IPR018261">
    <property type="entry name" value="Ribosomal_bL27_CS"/>
</dbReference>
<comment type="similarity">
    <text evidence="1">Belongs to the bacterial ribosomal protein bL27 family.</text>
</comment>
<keyword evidence="2 7" id="KW-0689">Ribosomal protein</keyword>
<dbReference type="GO" id="GO:0003735">
    <property type="term" value="F:structural constituent of ribosome"/>
    <property type="evidence" value="ECO:0007669"/>
    <property type="project" value="InterPro"/>
</dbReference>
<evidence type="ECO:0000256" key="6">
    <source>
        <dbReference type="SAM" id="MobiDB-lite"/>
    </source>
</evidence>
<evidence type="ECO:0000256" key="5">
    <source>
        <dbReference type="ARBA" id="ARBA00035477"/>
    </source>
</evidence>
<accession>A0A0G0VA09</accession>
<dbReference type="GO" id="GO:0022625">
    <property type="term" value="C:cytosolic large ribosomal subunit"/>
    <property type="evidence" value="ECO:0007669"/>
    <property type="project" value="TreeGrafter"/>
</dbReference>